<dbReference type="CDD" id="cd00077">
    <property type="entry name" value="HDc"/>
    <property type="match status" value="1"/>
</dbReference>
<keyword evidence="6" id="KW-0547">Nucleotide-binding</keyword>
<keyword evidence="8" id="KW-0460">Magnesium</keyword>
<dbReference type="Gene3D" id="1.10.3090.10">
    <property type="entry name" value="cca-adding enzyme, domain 2"/>
    <property type="match status" value="1"/>
</dbReference>
<evidence type="ECO:0000256" key="6">
    <source>
        <dbReference type="ARBA" id="ARBA00022741"/>
    </source>
</evidence>
<dbReference type="Pfam" id="PF01743">
    <property type="entry name" value="PolyA_pol"/>
    <property type="match status" value="1"/>
</dbReference>
<keyword evidence="3" id="KW-0819">tRNA processing</keyword>
<evidence type="ECO:0000259" key="10">
    <source>
        <dbReference type="PROSITE" id="PS51831"/>
    </source>
</evidence>
<dbReference type="InterPro" id="IPR043519">
    <property type="entry name" value="NT_sf"/>
</dbReference>
<reference evidence="11 12" key="1">
    <citation type="submission" date="2019-07" db="EMBL/GenBank/DDBJ databases">
        <title>Complete genome sequence of bacteriophages infecting Erwinia pyrifoliae.</title>
        <authorList>
            <person name="Kim S.G."/>
            <person name="Park S.C."/>
        </authorList>
    </citation>
    <scope>NUCLEOTIDE SEQUENCE [LARGE SCALE GENOMIC DNA]</scope>
</reference>
<dbReference type="PIRSF" id="PIRSF000813">
    <property type="entry name" value="CCA_bact"/>
    <property type="match status" value="1"/>
</dbReference>
<keyword evidence="5" id="KW-0479">Metal-binding</keyword>
<dbReference type="CDD" id="cd05398">
    <property type="entry name" value="NT_ClassII-CCAase"/>
    <property type="match status" value="1"/>
</dbReference>
<evidence type="ECO:0000256" key="9">
    <source>
        <dbReference type="ARBA" id="ARBA00022884"/>
    </source>
</evidence>
<dbReference type="SUPFAM" id="SSF81891">
    <property type="entry name" value="Poly A polymerase C-terminal region-like"/>
    <property type="match status" value="1"/>
</dbReference>
<accession>A0A5J6DB22</accession>
<evidence type="ECO:0000256" key="8">
    <source>
        <dbReference type="ARBA" id="ARBA00022842"/>
    </source>
</evidence>
<evidence type="ECO:0000256" key="5">
    <source>
        <dbReference type="ARBA" id="ARBA00022723"/>
    </source>
</evidence>
<evidence type="ECO:0000313" key="11">
    <source>
        <dbReference type="EMBL" id="QEQ95007.1"/>
    </source>
</evidence>
<evidence type="ECO:0000256" key="1">
    <source>
        <dbReference type="ARBA" id="ARBA00022596"/>
    </source>
</evidence>
<dbReference type="InterPro" id="IPR002646">
    <property type="entry name" value="PolA_pol_head_dom"/>
</dbReference>
<name>A0A5J6DB22_9CAUD</name>
<proteinExistence type="predicted"/>
<dbReference type="GO" id="GO:0004810">
    <property type="term" value="F:CCA tRNA nucleotidyltransferase activity"/>
    <property type="evidence" value="ECO:0007669"/>
    <property type="project" value="InterPro"/>
</dbReference>
<dbReference type="InterPro" id="IPR012006">
    <property type="entry name" value="CCA_bact"/>
</dbReference>
<dbReference type="Pfam" id="PF01966">
    <property type="entry name" value="HD"/>
    <property type="match status" value="1"/>
</dbReference>
<sequence length="421" mass="47984">MKIYLVGGAVRDELLSRRVTDRDYVVVGATHEQMIAQGFTQVGAAFPVYLHPATGEEYALARTERKVGDGHKGFETFFSPDVTLEEDLSRRDLTINAMAKDLDTGEIIDPFNGQTDLRRKIIRHTTEAFMDDPLRILRMFRFASQLGETWRIAGVTWHLAFTNRHRLVEISPERKWKEMEKALNTRNFMQYAESMSTFGELPELYDQIGVQQPKEHHPEGDAFAHTLRCLEECDRYSMSPEVKFAVLCHDFGKVVTWKERGDLLGHEAAGVPITKSFCERMRVPKVYEELALVVTEFHMDMHTMVGRPGQNDKKPNKVMKLLERTGSLKNNRRAIDFANACSMDQAGRGLPKSWLKPYPQADIFLACQAAVVSLDVKPISARLLERGVPGIQIGEAIRVERIDAIRKTLRECKEMRDGKES</sequence>
<dbReference type="GO" id="GO:0003723">
    <property type="term" value="F:RNA binding"/>
    <property type="evidence" value="ECO:0007669"/>
    <property type="project" value="UniProtKB-KW"/>
</dbReference>
<organism evidence="11 12">
    <name type="scientific">Erwinia phage pEp_SNUABM_01</name>
    <dbReference type="NCBI Taxonomy" id="2601643"/>
    <lineage>
        <taxon>Viruses</taxon>
        <taxon>Duplodnaviria</taxon>
        <taxon>Heunggongvirae</taxon>
        <taxon>Uroviricota</taxon>
        <taxon>Caudoviricetes</taxon>
        <taxon>Vequintavirinae</taxon>
        <taxon>Henunavirus</taxon>
        <taxon>Henunavirus SNUABM01</taxon>
    </lineage>
</organism>
<evidence type="ECO:0000256" key="7">
    <source>
        <dbReference type="ARBA" id="ARBA00022840"/>
    </source>
</evidence>
<dbReference type="PANTHER" id="PTHR47545">
    <property type="entry name" value="MULTIFUNCTIONAL CCA PROTEIN"/>
    <property type="match status" value="1"/>
</dbReference>
<evidence type="ECO:0000256" key="2">
    <source>
        <dbReference type="ARBA" id="ARBA00022679"/>
    </source>
</evidence>
<dbReference type="InterPro" id="IPR006674">
    <property type="entry name" value="HD_domain"/>
</dbReference>
<evidence type="ECO:0000256" key="3">
    <source>
        <dbReference type="ARBA" id="ARBA00022694"/>
    </source>
</evidence>
<dbReference type="PANTHER" id="PTHR47545:SF1">
    <property type="entry name" value="MULTIFUNCTIONAL CCA PROTEIN"/>
    <property type="match status" value="1"/>
</dbReference>
<dbReference type="GO" id="GO:0046872">
    <property type="term" value="F:metal ion binding"/>
    <property type="evidence" value="ECO:0007669"/>
    <property type="project" value="UniProtKB-KW"/>
</dbReference>
<gene>
    <name evidence="11" type="ORF">pEpSNUABM01_181</name>
</gene>
<protein>
    <submittedName>
        <fullName evidence="11">Putative tRNA nucleotidyltransferase</fullName>
    </submittedName>
</protein>
<keyword evidence="2 11" id="KW-0808">Transferase</keyword>
<evidence type="ECO:0000313" key="12">
    <source>
        <dbReference type="Proteomes" id="UP000326545"/>
    </source>
</evidence>
<keyword evidence="9" id="KW-0694">RNA-binding</keyword>
<dbReference type="GO" id="GO:0001680">
    <property type="term" value="P:tRNA 3'-terminal CCA addition"/>
    <property type="evidence" value="ECO:0007669"/>
    <property type="project" value="InterPro"/>
</dbReference>
<keyword evidence="4" id="KW-0548">Nucleotidyltransferase</keyword>
<dbReference type="Proteomes" id="UP000326545">
    <property type="component" value="Segment"/>
</dbReference>
<keyword evidence="12" id="KW-1185">Reference proteome</keyword>
<dbReference type="InterPro" id="IPR003607">
    <property type="entry name" value="HD/PDEase_dom"/>
</dbReference>
<dbReference type="Gene3D" id="3.30.460.10">
    <property type="entry name" value="Beta Polymerase, domain 2"/>
    <property type="match status" value="1"/>
</dbReference>
<keyword evidence="7" id="KW-0067">ATP-binding</keyword>
<dbReference type="SUPFAM" id="SSF81301">
    <property type="entry name" value="Nucleotidyltransferase"/>
    <property type="match status" value="1"/>
</dbReference>
<dbReference type="PROSITE" id="PS51831">
    <property type="entry name" value="HD"/>
    <property type="match status" value="1"/>
</dbReference>
<dbReference type="GO" id="GO:0005524">
    <property type="term" value="F:ATP binding"/>
    <property type="evidence" value="ECO:0007669"/>
    <property type="project" value="UniProtKB-KW"/>
</dbReference>
<dbReference type="InterPro" id="IPR050124">
    <property type="entry name" value="tRNA_CCA-adding_enzyme"/>
</dbReference>
<feature type="domain" description="HD" evidence="10">
    <location>
        <begin position="222"/>
        <end position="328"/>
    </location>
</feature>
<keyword evidence="1" id="KW-0533">Nickel</keyword>
<evidence type="ECO:0000256" key="4">
    <source>
        <dbReference type="ARBA" id="ARBA00022695"/>
    </source>
</evidence>
<dbReference type="EMBL" id="MN184887">
    <property type="protein sequence ID" value="QEQ95007.1"/>
    <property type="molecule type" value="Genomic_DNA"/>
</dbReference>